<evidence type="ECO:0000313" key="1">
    <source>
        <dbReference type="EMBL" id="AER57641.1"/>
    </source>
</evidence>
<evidence type="ECO:0000313" key="2">
    <source>
        <dbReference type="Proteomes" id="UP000005870"/>
    </source>
</evidence>
<dbReference type="Proteomes" id="UP000005870">
    <property type="component" value="Chromosome"/>
</dbReference>
<dbReference type="AlphaFoldDB" id="G7UVI0"/>
<name>G7UVI0_PSEUP</name>
<organism evidence="1 2">
    <name type="scientific">Pseudoxanthomonas spadix (strain BD-a59)</name>
    <dbReference type="NCBI Taxonomy" id="1045855"/>
    <lineage>
        <taxon>Bacteria</taxon>
        <taxon>Pseudomonadati</taxon>
        <taxon>Pseudomonadota</taxon>
        <taxon>Gammaproteobacteria</taxon>
        <taxon>Lysobacterales</taxon>
        <taxon>Lysobacteraceae</taxon>
        <taxon>Pseudoxanthomonas</taxon>
    </lineage>
</organism>
<accession>G7UVI0</accession>
<dbReference type="HOGENOM" id="CLU_2976047_0_0_6"/>
<protein>
    <submittedName>
        <fullName evidence="1">Uncharacterized protein</fullName>
    </submittedName>
</protein>
<keyword evidence="2" id="KW-1185">Reference proteome</keyword>
<reference evidence="1 2" key="1">
    <citation type="journal article" date="2012" name="J. Bacteriol.">
        <title>Complete Genome Sequence of the BTEX-Degrading Bacterium Pseudoxanthomonas spadix BD-a59.</title>
        <authorList>
            <person name="Lee S.H."/>
            <person name="Jin H.M."/>
            <person name="Lee H.J."/>
            <person name="Kim J.M."/>
            <person name="Jeon C.O."/>
        </authorList>
    </citation>
    <scope>NUCLEOTIDE SEQUENCE [LARGE SCALE GENOMIC DNA]</scope>
    <source>
        <strain evidence="1 2">BD-a59</strain>
    </source>
</reference>
<dbReference type="KEGG" id="psd:DSC_14985"/>
<proteinExistence type="predicted"/>
<dbReference type="EMBL" id="CP003093">
    <property type="protein sequence ID" value="AER57641.1"/>
    <property type="molecule type" value="Genomic_DNA"/>
</dbReference>
<gene>
    <name evidence="1" type="ordered locus">DSC_14985</name>
</gene>
<sequence>MPGNQQVLEQHERIYVGFARWLLRGPRPMWQTHGLAVMREANMRRASSDFRSDGISGS</sequence>